<comment type="caution">
    <text evidence="2">The sequence shown here is derived from an EMBL/GenBank/DDBJ whole genome shotgun (WGS) entry which is preliminary data.</text>
</comment>
<dbReference type="RefSeq" id="WP_256028436.1">
    <property type="nucleotide sequence ID" value="NZ_JAHLKM010000002.1"/>
</dbReference>
<evidence type="ECO:0000313" key="3">
    <source>
        <dbReference type="Proteomes" id="UP001139494"/>
    </source>
</evidence>
<dbReference type="EMBL" id="JAHLKM010000002">
    <property type="protein sequence ID" value="MCQ4332509.1"/>
    <property type="molecule type" value="Genomic_DNA"/>
</dbReference>
<proteinExistence type="predicted"/>
<feature type="compositionally biased region" description="Basic and acidic residues" evidence="1">
    <location>
        <begin position="10"/>
        <end position="25"/>
    </location>
</feature>
<dbReference type="Pfam" id="PF23373">
    <property type="entry name" value="DUF7093"/>
    <property type="match status" value="1"/>
</dbReference>
<accession>A0A9R1CP96</accession>
<protein>
    <submittedName>
        <fullName evidence="2">Uncharacterized protein</fullName>
    </submittedName>
</protein>
<feature type="compositionally biased region" description="Polar residues" evidence="1">
    <location>
        <begin position="170"/>
        <end position="179"/>
    </location>
</feature>
<evidence type="ECO:0000256" key="1">
    <source>
        <dbReference type="SAM" id="MobiDB-lite"/>
    </source>
</evidence>
<reference evidence="2" key="1">
    <citation type="journal article" date="2023" name="Front. Microbiol.">
        <title>Genomic-based phylogenetic and metabolic analyses of the genus Natronomonas, and description of Natronomonas aquatica sp. nov.</title>
        <authorList>
            <person name="Garcia-Roldan A."/>
            <person name="Duran-Viseras A."/>
            <person name="de la Haba R.R."/>
            <person name="Corral P."/>
            <person name="Sanchez-Porro C."/>
            <person name="Ventosa A."/>
        </authorList>
    </citation>
    <scope>NUCLEOTIDE SEQUENCE</scope>
    <source>
        <strain evidence="2">F2-12</strain>
    </source>
</reference>
<keyword evidence="3" id="KW-1185">Reference proteome</keyword>
<evidence type="ECO:0000313" key="2">
    <source>
        <dbReference type="EMBL" id="MCQ4332509.1"/>
    </source>
</evidence>
<sequence>MGLSCLFGHDFGDPTHREERERHGEEVVLTRRNVETCRHCGTERVLAENTVVMQHDAARNPSDPERSSADPAAGTDEAEPPTRDVGDAAGKRTRDGGGTVASASATTDGVEVGSGGEGGDEPPVTDDAVILTDGSTEERSPTEWPDFAGGDTRTGQSPAADDGQPPGTADGNSDGTGFETTHDRPKLRCENCATAWDPMSSLLAGDLCPNCRITYLTDGS</sequence>
<dbReference type="InterPro" id="IPR055519">
    <property type="entry name" value="DUF7093"/>
</dbReference>
<name>A0A9R1CP96_9EURY</name>
<feature type="compositionally biased region" description="Basic and acidic residues" evidence="1">
    <location>
        <begin position="80"/>
        <end position="95"/>
    </location>
</feature>
<organism evidence="2 3">
    <name type="scientific">Natronomonas aquatica</name>
    <dbReference type="NCBI Taxonomy" id="2841590"/>
    <lineage>
        <taxon>Archaea</taxon>
        <taxon>Methanobacteriati</taxon>
        <taxon>Methanobacteriota</taxon>
        <taxon>Stenosarchaea group</taxon>
        <taxon>Halobacteria</taxon>
        <taxon>Halobacteriales</taxon>
        <taxon>Natronomonadaceae</taxon>
        <taxon>Natronomonas</taxon>
    </lineage>
</organism>
<gene>
    <name evidence="2" type="ORF">KM295_03205</name>
</gene>
<dbReference type="Proteomes" id="UP001139494">
    <property type="component" value="Unassembled WGS sequence"/>
</dbReference>
<feature type="region of interest" description="Disordered" evidence="1">
    <location>
        <begin position="49"/>
        <end position="187"/>
    </location>
</feature>
<feature type="compositionally biased region" description="Basic and acidic residues" evidence="1">
    <location>
        <begin position="56"/>
        <end position="68"/>
    </location>
</feature>
<dbReference type="AlphaFoldDB" id="A0A9R1CP96"/>
<feature type="region of interest" description="Disordered" evidence="1">
    <location>
        <begin position="1"/>
        <end position="25"/>
    </location>
</feature>